<accession>A0ABS8KY11</accession>
<dbReference type="InterPro" id="IPR014500">
    <property type="entry name" value="UCP019307_cupin"/>
</dbReference>
<dbReference type="InterPro" id="IPR011051">
    <property type="entry name" value="RmlC_Cupin_sf"/>
</dbReference>
<protein>
    <submittedName>
        <fullName evidence="1">Cupin</fullName>
    </submittedName>
</protein>
<sequence length="178" mass="19098">MVPAPSTFRFESDGETPNNATLPLLLYREVVPADAAGDAAGWFERTFATHNWTQAWRNGIHPFLHFHTAAHEVLGIAAGRASVQFGGRAGVTLDVAAGDVVVLPAGTGHRRLAASRDLLVVGAYPANGRFDQRRPGEVDIDTVCRAVAAVPLPEMDPIAGARGPLTTLWRPITSRRRS</sequence>
<dbReference type="PANTHER" id="PTHR36448:SF2">
    <property type="entry name" value="CUPIN TYPE-1 DOMAIN-CONTAINING PROTEIN"/>
    <property type="match status" value="1"/>
</dbReference>
<gene>
    <name evidence="1" type="ORF">LJ725_18320</name>
</gene>
<dbReference type="PANTHER" id="PTHR36448">
    <property type="entry name" value="BLR7373 PROTEIN"/>
    <property type="match status" value="1"/>
</dbReference>
<dbReference type="InterPro" id="IPR014710">
    <property type="entry name" value="RmlC-like_jellyroll"/>
</dbReference>
<dbReference type="Proteomes" id="UP001198862">
    <property type="component" value="Unassembled WGS sequence"/>
</dbReference>
<organism evidence="1 2">
    <name type="scientific">Reyranella aquatilis</name>
    <dbReference type="NCBI Taxonomy" id="2035356"/>
    <lineage>
        <taxon>Bacteria</taxon>
        <taxon>Pseudomonadati</taxon>
        <taxon>Pseudomonadota</taxon>
        <taxon>Alphaproteobacteria</taxon>
        <taxon>Hyphomicrobiales</taxon>
        <taxon>Reyranellaceae</taxon>
        <taxon>Reyranella</taxon>
    </lineage>
</organism>
<dbReference type="EMBL" id="JAJISD010000008">
    <property type="protein sequence ID" value="MCC8430933.1"/>
    <property type="molecule type" value="Genomic_DNA"/>
</dbReference>
<dbReference type="Gene3D" id="2.60.120.10">
    <property type="entry name" value="Jelly Rolls"/>
    <property type="match status" value="1"/>
</dbReference>
<dbReference type="RefSeq" id="WP_230552090.1">
    <property type="nucleotide sequence ID" value="NZ_JAJISD010000008.1"/>
</dbReference>
<evidence type="ECO:0000313" key="1">
    <source>
        <dbReference type="EMBL" id="MCC8430933.1"/>
    </source>
</evidence>
<reference evidence="1 2" key="1">
    <citation type="submission" date="2021-11" db="EMBL/GenBank/DDBJ databases">
        <authorList>
            <person name="Lee D.-H."/>
            <person name="Kim S.-B."/>
        </authorList>
    </citation>
    <scope>NUCLEOTIDE SEQUENCE [LARGE SCALE GENOMIC DNA]</scope>
    <source>
        <strain evidence="1 2">KCTC 52223</strain>
    </source>
</reference>
<proteinExistence type="predicted"/>
<name>A0ABS8KY11_9HYPH</name>
<dbReference type="SUPFAM" id="SSF51182">
    <property type="entry name" value="RmlC-like cupins"/>
    <property type="match status" value="1"/>
</dbReference>
<comment type="caution">
    <text evidence="1">The sequence shown here is derived from an EMBL/GenBank/DDBJ whole genome shotgun (WGS) entry which is preliminary data.</text>
</comment>
<dbReference type="InterPro" id="IPR047121">
    <property type="entry name" value="YjiB-like"/>
</dbReference>
<evidence type="ECO:0000313" key="2">
    <source>
        <dbReference type="Proteomes" id="UP001198862"/>
    </source>
</evidence>
<keyword evidence="2" id="KW-1185">Reference proteome</keyword>
<dbReference type="CDD" id="cd02219">
    <property type="entry name" value="cupin_YjlB-like"/>
    <property type="match status" value="1"/>
</dbReference>
<dbReference type="PIRSF" id="PIRSF019307">
    <property type="entry name" value="UCP019307"/>
    <property type="match status" value="1"/>
</dbReference>